<dbReference type="RefSeq" id="WP_013072055.1">
    <property type="nucleotide sequence ID" value="NC_014041.1"/>
</dbReference>
<dbReference type="HOGENOM" id="CLU_010194_9_0_10"/>
<evidence type="ECO:0000313" key="6">
    <source>
        <dbReference type="Proteomes" id="UP000001654"/>
    </source>
</evidence>
<dbReference type="InterPro" id="IPR036291">
    <property type="entry name" value="NAD(P)-bd_dom_sf"/>
</dbReference>
<dbReference type="STRING" id="655815.ZPR_2635"/>
<dbReference type="AlphaFoldDB" id="D5BF60"/>
<comment type="similarity">
    <text evidence="1 4">Belongs to the short-chain dehydrogenases/reductases (SDR) family.</text>
</comment>
<dbReference type="eggNOG" id="COG1028">
    <property type="taxonomic scope" value="Bacteria"/>
</dbReference>
<name>D5BF60_ZUNPS</name>
<proteinExistence type="inferred from homology"/>
<accession>D5BF60</accession>
<dbReference type="SUPFAM" id="SSF51735">
    <property type="entry name" value="NAD(P)-binding Rossmann-fold domains"/>
    <property type="match status" value="1"/>
</dbReference>
<protein>
    <submittedName>
        <fullName evidence="5">Short-chain dehydrogenase/reductase SDR</fullName>
    </submittedName>
</protein>
<keyword evidence="6" id="KW-1185">Reference proteome</keyword>
<dbReference type="Proteomes" id="UP000001654">
    <property type="component" value="Chromosome"/>
</dbReference>
<evidence type="ECO:0000256" key="3">
    <source>
        <dbReference type="ARBA" id="ARBA00023002"/>
    </source>
</evidence>
<dbReference type="PANTHER" id="PTHR43490:SF99">
    <property type="entry name" value="SHORT-CHAIN DEHYDROGENASE_REDUCTASE"/>
    <property type="match status" value="1"/>
</dbReference>
<reference evidence="5 6" key="1">
    <citation type="journal article" date="2010" name="BMC Genomics">
        <title>The complete genome of Zunongwangia profunda SM-A87 reveals its adaptation to the deep-sea environment and ecological role in sedimentary organic nitrogen degradation.</title>
        <authorList>
            <person name="Qin Q.L."/>
            <person name="Zhang X.Y."/>
            <person name="Wang X.M."/>
            <person name="Liu G.M."/>
            <person name="Chen X.L."/>
            <person name="Xie B.B."/>
            <person name="Dang H.Y."/>
            <person name="Zhou B.C."/>
            <person name="Yu J."/>
            <person name="Zhang Y.Z."/>
        </authorList>
    </citation>
    <scope>NUCLEOTIDE SEQUENCE [LARGE SCALE GENOMIC DNA]</scope>
    <source>
        <strain evidence="6">DSM 18752 / CCTCC AB 206139 / SM-A87</strain>
    </source>
</reference>
<dbReference type="GO" id="GO:0016616">
    <property type="term" value="F:oxidoreductase activity, acting on the CH-OH group of donors, NAD or NADP as acceptor"/>
    <property type="evidence" value="ECO:0007669"/>
    <property type="project" value="InterPro"/>
</dbReference>
<keyword evidence="2" id="KW-0521">NADP</keyword>
<evidence type="ECO:0000313" key="5">
    <source>
        <dbReference type="EMBL" id="ADF52958.1"/>
    </source>
</evidence>
<dbReference type="PANTHER" id="PTHR43490">
    <property type="entry name" value="(+)-NEOMENTHOL DEHYDROGENASE"/>
    <property type="match status" value="1"/>
</dbReference>
<dbReference type="EMBL" id="CP001650">
    <property type="protein sequence ID" value="ADF52958.1"/>
    <property type="molecule type" value="Genomic_DNA"/>
</dbReference>
<evidence type="ECO:0000256" key="4">
    <source>
        <dbReference type="RuleBase" id="RU000363"/>
    </source>
</evidence>
<dbReference type="CDD" id="cd05324">
    <property type="entry name" value="carb_red_PTCR-like_SDR_c"/>
    <property type="match status" value="1"/>
</dbReference>
<sequence>MMRSVLITGANKSIGFELAKMMLQNDYFVFLGSRNKERGEDAVAILKESGLDQVQLVQLDVTNQDSINAAVATVKQRFGKLDILVNNAGILGGWDQKAVSVKTQVIREVFDTNFFGVINVTQAFLDLLRKSERPRINNITSGLGSLTLHTNPDWDHYDVKTGAYGPSKTALNAYSVVLAYELKDDNFKVNVIDPGYTATDFNDHQGGLSVKDSARFLYDHIDLPEDGRNSAYFSHEINEAPHVSPW</sequence>
<dbReference type="PRINTS" id="PR00081">
    <property type="entry name" value="GDHRDH"/>
</dbReference>
<dbReference type="PRINTS" id="PR00080">
    <property type="entry name" value="SDRFAMILY"/>
</dbReference>
<evidence type="ECO:0000256" key="2">
    <source>
        <dbReference type="ARBA" id="ARBA00022857"/>
    </source>
</evidence>
<evidence type="ECO:0000256" key="1">
    <source>
        <dbReference type="ARBA" id="ARBA00006484"/>
    </source>
</evidence>
<dbReference type="InterPro" id="IPR002347">
    <property type="entry name" value="SDR_fam"/>
</dbReference>
<gene>
    <name evidence="5" type="ordered locus">ZPR_2635</name>
</gene>
<dbReference type="InterPro" id="IPR045313">
    <property type="entry name" value="CBR1-like"/>
</dbReference>
<dbReference type="KEGG" id="zpr:ZPR_2635"/>
<dbReference type="Pfam" id="PF00106">
    <property type="entry name" value="adh_short"/>
    <property type="match status" value="1"/>
</dbReference>
<dbReference type="Gene3D" id="3.40.50.720">
    <property type="entry name" value="NAD(P)-binding Rossmann-like Domain"/>
    <property type="match status" value="1"/>
</dbReference>
<keyword evidence="3" id="KW-0560">Oxidoreductase</keyword>
<organism evidence="5 6">
    <name type="scientific">Zunongwangia profunda (strain DSM 18752 / CCTCC AB 206139 / SM-A87)</name>
    <name type="common">Wangia profunda</name>
    <dbReference type="NCBI Taxonomy" id="655815"/>
    <lineage>
        <taxon>Bacteria</taxon>
        <taxon>Pseudomonadati</taxon>
        <taxon>Bacteroidota</taxon>
        <taxon>Flavobacteriia</taxon>
        <taxon>Flavobacteriales</taxon>
        <taxon>Flavobacteriaceae</taxon>
        <taxon>Zunongwangia</taxon>
    </lineage>
</organism>